<evidence type="ECO:0000313" key="3">
    <source>
        <dbReference type="Proteomes" id="UP000272193"/>
    </source>
</evidence>
<feature type="chain" id="PRO_5018154833" description="DUF4148 domain-containing protein" evidence="1">
    <location>
        <begin position="22"/>
        <end position="97"/>
    </location>
</feature>
<evidence type="ECO:0000256" key="1">
    <source>
        <dbReference type="SAM" id="SignalP"/>
    </source>
</evidence>
<feature type="signal peptide" evidence="1">
    <location>
        <begin position="1"/>
        <end position="21"/>
    </location>
</feature>
<organism evidence="2 3">
    <name type="scientific">Tibeticola sediminis</name>
    <dbReference type="NCBI Taxonomy" id="1917811"/>
    <lineage>
        <taxon>Bacteria</taxon>
        <taxon>Pseudomonadati</taxon>
        <taxon>Pseudomonadota</taxon>
        <taxon>Betaproteobacteria</taxon>
        <taxon>Burkholderiales</taxon>
        <taxon>Comamonadaceae</taxon>
        <taxon>Tibeticola</taxon>
    </lineage>
</organism>
<reference evidence="2 3" key="1">
    <citation type="submission" date="2018-11" db="EMBL/GenBank/DDBJ databases">
        <title>Genomic Encyclopedia of Type Strains, Phase IV (KMG-IV): sequencing the most valuable type-strain genomes for metagenomic binning, comparative biology and taxonomic classification.</title>
        <authorList>
            <person name="Goeker M."/>
        </authorList>
    </citation>
    <scope>NUCLEOTIDE SEQUENCE [LARGE SCALE GENOMIC DNA]</scope>
    <source>
        <strain evidence="2 3">DSM 101684</strain>
    </source>
</reference>
<gene>
    <name evidence="2" type="ORF">EDC62_0083</name>
</gene>
<dbReference type="EMBL" id="RKQL01000001">
    <property type="protein sequence ID" value="RPE72395.1"/>
    <property type="molecule type" value="Genomic_DNA"/>
</dbReference>
<dbReference type="Proteomes" id="UP000272193">
    <property type="component" value="Unassembled WGS sequence"/>
</dbReference>
<protein>
    <recommendedName>
        <fullName evidence="4">DUF4148 domain-containing protein</fullName>
    </recommendedName>
</protein>
<proteinExistence type="predicted"/>
<dbReference type="AlphaFoldDB" id="A0A3N4UUJ8"/>
<sequence>MKARQVLVSTALFAAAATAFAGQPYAGEFPVTQPDFTPSSVSRAVVQAEAKVSAIDAGDASRVVVSAPASNLSREEVRTAARAAMRAGHGPAAGDLM</sequence>
<name>A0A3N4UUJ8_9BURK</name>
<comment type="caution">
    <text evidence="2">The sequence shown here is derived from an EMBL/GenBank/DDBJ whole genome shotgun (WGS) entry which is preliminary data.</text>
</comment>
<keyword evidence="1" id="KW-0732">Signal</keyword>
<evidence type="ECO:0000313" key="2">
    <source>
        <dbReference type="EMBL" id="RPE72395.1"/>
    </source>
</evidence>
<dbReference type="RefSeq" id="WP_124219242.1">
    <property type="nucleotide sequence ID" value="NZ_RKQL01000001.1"/>
</dbReference>
<accession>A0A3N4UUJ8</accession>
<keyword evidence="3" id="KW-1185">Reference proteome</keyword>
<evidence type="ECO:0008006" key="4">
    <source>
        <dbReference type="Google" id="ProtNLM"/>
    </source>
</evidence>